<protein>
    <submittedName>
        <fullName evidence="3">Uncharacterized protein</fullName>
    </submittedName>
</protein>
<evidence type="ECO:0000313" key="3">
    <source>
        <dbReference type="EMBL" id="GJN21102.1"/>
    </source>
</evidence>
<proteinExistence type="predicted"/>
<evidence type="ECO:0000256" key="2">
    <source>
        <dbReference type="SAM" id="MobiDB-lite"/>
    </source>
</evidence>
<reference evidence="3" key="1">
    <citation type="journal article" date="2018" name="DNA Res.">
        <title>Multiple hybrid de novo genome assembly of finger millet, an orphan allotetraploid crop.</title>
        <authorList>
            <person name="Hatakeyama M."/>
            <person name="Aluri S."/>
            <person name="Balachadran M.T."/>
            <person name="Sivarajan S.R."/>
            <person name="Patrignani A."/>
            <person name="Gruter S."/>
            <person name="Poveda L."/>
            <person name="Shimizu-Inatsugi R."/>
            <person name="Baeten J."/>
            <person name="Francoijs K.J."/>
            <person name="Nataraja K.N."/>
            <person name="Reddy Y.A.N."/>
            <person name="Phadnis S."/>
            <person name="Ravikumar R.L."/>
            <person name="Schlapbach R."/>
            <person name="Sreeman S.M."/>
            <person name="Shimizu K.K."/>
        </authorList>
    </citation>
    <scope>NUCLEOTIDE SEQUENCE</scope>
</reference>
<dbReference type="InterPro" id="IPR002110">
    <property type="entry name" value="Ankyrin_rpt"/>
</dbReference>
<dbReference type="SUPFAM" id="SSF48403">
    <property type="entry name" value="Ankyrin repeat"/>
    <property type="match status" value="1"/>
</dbReference>
<reference evidence="3" key="2">
    <citation type="submission" date="2021-12" db="EMBL/GenBank/DDBJ databases">
        <title>Resequencing data analysis of finger millet.</title>
        <authorList>
            <person name="Hatakeyama M."/>
            <person name="Aluri S."/>
            <person name="Balachadran M.T."/>
            <person name="Sivarajan S.R."/>
            <person name="Poveda L."/>
            <person name="Shimizu-Inatsugi R."/>
            <person name="Schlapbach R."/>
            <person name="Sreeman S.M."/>
            <person name="Shimizu K.K."/>
        </authorList>
    </citation>
    <scope>NUCLEOTIDE SEQUENCE</scope>
</reference>
<accession>A0AAV5EEZ5</accession>
<dbReference type="AlphaFoldDB" id="A0AAV5EEZ5"/>
<evidence type="ECO:0000256" key="1">
    <source>
        <dbReference type="PROSITE-ProRule" id="PRU00023"/>
    </source>
</evidence>
<dbReference type="SMART" id="SM00248">
    <property type="entry name" value="ANK"/>
    <property type="match status" value="4"/>
</dbReference>
<dbReference type="PANTHER" id="PTHR46224:SF21">
    <property type="match status" value="1"/>
</dbReference>
<keyword evidence="1" id="KW-0040">ANK repeat</keyword>
<feature type="repeat" description="ANK" evidence="1">
    <location>
        <begin position="155"/>
        <end position="187"/>
    </location>
</feature>
<evidence type="ECO:0000313" key="4">
    <source>
        <dbReference type="Proteomes" id="UP001054889"/>
    </source>
</evidence>
<dbReference type="InterPro" id="IPR051616">
    <property type="entry name" value="Cul2-RING_E3_ligase_SR"/>
</dbReference>
<dbReference type="PROSITE" id="PS50297">
    <property type="entry name" value="ANK_REP_REGION"/>
    <property type="match status" value="1"/>
</dbReference>
<feature type="compositionally biased region" description="Low complexity" evidence="2">
    <location>
        <begin position="54"/>
        <end position="67"/>
    </location>
</feature>
<dbReference type="Proteomes" id="UP001054889">
    <property type="component" value="Unassembled WGS sequence"/>
</dbReference>
<keyword evidence="4" id="KW-1185">Reference proteome</keyword>
<name>A0AAV5EEZ5_ELECO</name>
<dbReference type="EMBL" id="BQKI01000075">
    <property type="protein sequence ID" value="GJN21102.1"/>
    <property type="molecule type" value="Genomic_DNA"/>
</dbReference>
<feature type="region of interest" description="Disordered" evidence="2">
    <location>
        <begin position="44"/>
        <end position="68"/>
    </location>
</feature>
<gene>
    <name evidence="3" type="primary">gb08550</name>
    <name evidence="3" type="ORF">PR202_gb08550</name>
</gene>
<dbReference type="Pfam" id="PF12796">
    <property type="entry name" value="Ank_2"/>
    <property type="match status" value="1"/>
</dbReference>
<organism evidence="3 4">
    <name type="scientific">Eleusine coracana subsp. coracana</name>
    <dbReference type="NCBI Taxonomy" id="191504"/>
    <lineage>
        <taxon>Eukaryota</taxon>
        <taxon>Viridiplantae</taxon>
        <taxon>Streptophyta</taxon>
        <taxon>Embryophyta</taxon>
        <taxon>Tracheophyta</taxon>
        <taxon>Spermatophyta</taxon>
        <taxon>Magnoliopsida</taxon>
        <taxon>Liliopsida</taxon>
        <taxon>Poales</taxon>
        <taxon>Poaceae</taxon>
        <taxon>PACMAD clade</taxon>
        <taxon>Chloridoideae</taxon>
        <taxon>Cynodonteae</taxon>
        <taxon>Eleusininae</taxon>
        <taxon>Eleusine</taxon>
    </lineage>
</organism>
<comment type="caution">
    <text evidence="3">The sequence shown here is derived from an EMBL/GenBank/DDBJ whole genome shotgun (WGS) entry which is preliminary data.</text>
</comment>
<dbReference type="PANTHER" id="PTHR46224">
    <property type="entry name" value="ANKYRIN REPEAT FAMILY PROTEIN"/>
    <property type="match status" value="1"/>
</dbReference>
<dbReference type="InterPro" id="IPR036770">
    <property type="entry name" value="Ankyrin_rpt-contain_sf"/>
</dbReference>
<dbReference type="PROSITE" id="PS50088">
    <property type="entry name" value="ANK_REPEAT"/>
    <property type="match status" value="1"/>
</dbReference>
<sequence length="453" mass="48908">MAPPRRSPAAPKVSGNHLCSSLFNSSPISSRPLLIDLLLPSTAPQPAGRRRACSSRPRTTATTAPSTVRHQLHTDHVSVPGHVALILVVSSVAGLARALDKGRGRLRETVEAVTLEDEGMKGVGVLHLAASNRKQKMCAYLVEGVRMNVDAVDDAGRTPLIHAIFGEHVDIVKYLLDHGANKDNVDRNGFTPLHSAAGLGSLSMIICLFCICSFVHSTDLLCGLFYLSRCRETVELLLARGAYTDPVTCCGTPLHIAATEGKYHTTRYYWTTMQINKIAELKSQGNEAVGRKNFLSAAEFYSMDYKGAGSALMHALRLDPANAEIMDGLCPSRGGGLLRPTSHSIAPPHPAPARSGRCPPPVPAPLRPEQELLLEAASDGDLVLFKRVAKLLDARRGRITEAVEAVVECTAGALHLVAGQGELAMCRYLVEELRVDVNAIHEYGKYLHHLESH</sequence>
<dbReference type="Gene3D" id="1.25.40.20">
    <property type="entry name" value="Ankyrin repeat-containing domain"/>
    <property type="match status" value="2"/>
</dbReference>